<keyword evidence="2" id="KW-1185">Reference proteome</keyword>
<accession>A0AAP0IVM6</accession>
<evidence type="ECO:0000313" key="1">
    <source>
        <dbReference type="EMBL" id="KAK9121713.1"/>
    </source>
</evidence>
<protein>
    <submittedName>
        <fullName evidence="1">Uncharacterized protein</fullName>
    </submittedName>
</protein>
<sequence>MKSWYQNTRTRINQVNTKLENLSFDGEFPMQQISVDTLGIFSLKNVEENEFSIEENFEVSP</sequence>
<proteinExistence type="predicted"/>
<name>A0AAP0IVM6_9MAGN</name>
<gene>
    <name evidence="1" type="ORF">Syun_019330</name>
</gene>
<organism evidence="1 2">
    <name type="scientific">Stephania yunnanensis</name>
    <dbReference type="NCBI Taxonomy" id="152371"/>
    <lineage>
        <taxon>Eukaryota</taxon>
        <taxon>Viridiplantae</taxon>
        <taxon>Streptophyta</taxon>
        <taxon>Embryophyta</taxon>
        <taxon>Tracheophyta</taxon>
        <taxon>Spermatophyta</taxon>
        <taxon>Magnoliopsida</taxon>
        <taxon>Ranunculales</taxon>
        <taxon>Menispermaceae</taxon>
        <taxon>Menispermoideae</taxon>
        <taxon>Cissampelideae</taxon>
        <taxon>Stephania</taxon>
    </lineage>
</organism>
<dbReference type="AlphaFoldDB" id="A0AAP0IVM6"/>
<dbReference type="Proteomes" id="UP001420932">
    <property type="component" value="Unassembled WGS sequence"/>
</dbReference>
<evidence type="ECO:0000313" key="2">
    <source>
        <dbReference type="Proteomes" id="UP001420932"/>
    </source>
</evidence>
<reference evidence="1 2" key="1">
    <citation type="submission" date="2024-01" db="EMBL/GenBank/DDBJ databases">
        <title>Genome assemblies of Stephania.</title>
        <authorList>
            <person name="Yang L."/>
        </authorList>
    </citation>
    <scope>NUCLEOTIDE SEQUENCE [LARGE SCALE GENOMIC DNA]</scope>
    <source>
        <strain evidence="1">YNDBR</strain>
        <tissue evidence="1">Leaf</tissue>
    </source>
</reference>
<dbReference type="EMBL" id="JBBNAF010000008">
    <property type="protein sequence ID" value="KAK9121713.1"/>
    <property type="molecule type" value="Genomic_DNA"/>
</dbReference>
<comment type="caution">
    <text evidence="1">The sequence shown here is derived from an EMBL/GenBank/DDBJ whole genome shotgun (WGS) entry which is preliminary data.</text>
</comment>